<keyword evidence="3" id="KW-0472">Membrane</keyword>
<name>A0A1J8QTQ8_9AGAM</name>
<keyword evidence="8" id="KW-1185">Reference proteome</keyword>
<evidence type="ECO:0000256" key="2">
    <source>
        <dbReference type="SAM" id="MobiDB-lite"/>
    </source>
</evidence>
<gene>
    <name evidence="7" type="ORF">AZE42_05842</name>
</gene>
<dbReference type="SUPFAM" id="SSF81296">
    <property type="entry name" value="E set domains"/>
    <property type="match status" value="1"/>
</dbReference>
<accession>A0A1J8QTQ8</accession>
<feature type="signal peptide" evidence="4">
    <location>
        <begin position="1"/>
        <end position="20"/>
    </location>
</feature>
<dbReference type="InterPro" id="IPR011043">
    <property type="entry name" value="Gal_Oxase/kelch_b-propeller"/>
</dbReference>
<dbReference type="PANTHER" id="PTHR32208">
    <property type="entry name" value="SECRETED PROTEIN-RELATED"/>
    <property type="match status" value="1"/>
</dbReference>
<dbReference type="EMBL" id="LVVM01003376">
    <property type="protein sequence ID" value="OJA15052.1"/>
    <property type="molecule type" value="Genomic_DNA"/>
</dbReference>
<dbReference type="Pfam" id="PF09118">
    <property type="entry name" value="GO-like_E_set"/>
    <property type="match status" value="1"/>
</dbReference>
<evidence type="ECO:0000313" key="7">
    <source>
        <dbReference type="EMBL" id="OJA15052.1"/>
    </source>
</evidence>
<organism evidence="7 8">
    <name type="scientific">Rhizopogon vesiculosus</name>
    <dbReference type="NCBI Taxonomy" id="180088"/>
    <lineage>
        <taxon>Eukaryota</taxon>
        <taxon>Fungi</taxon>
        <taxon>Dikarya</taxon>
        <taxon>Basidiomycota</taxon>
        <taxon>Agaricomycotina</taxon>
        <taxon>Agaricomycetes</taxon>
        <taxon>Agaricomycetidae</taxon>
        <taxon>Boletales</taxon>
        <taxon>Suillineae</taxon>
        <taxon>Rhizopogonaceae</taxon>
        <taxon>Rhizopogon</taxon>
    </lineage>
</organism>
<dbReference type="InterPro" id="IPR013783">
    <property type="entry name" value="Ig-like_fold"/>
</dbReference>
<dbReference type="CDD" id="cd02851">
    <property type="entry name" value="E_set_GO_C"/>
    <property type="match status" value="1"/>
</dbReference>
<dbReference type="OrthoDB" id="2019572at2759"/>
<dbReference type="Proteomes" id="UP000183567">
    <property type="component" value="Unassembled WGS sequence"/>
</dbReference>
<dbReference type="STRING" id="180088.A0A1J8QTQ8"/>
<evidence type="ECO:0008006" key="9">
    <source>
        <dbReference type="Google" id="ProtNLM"/>
    </source>
</evidence>
<evidence type="ECO:0000256" key="3">
    <source>
        <dbReference type="SAM" id="Phobius"/>
    </source>
</evidence>
<comment type="caution">
    <text evidence="7">The sequence shown here is derived from an EMBL/GenBank/DDBJ whole genome shotgun (WGS) entry which is preliminary data.</text>
</comment>
<proteinExistence type="predicted"/>
<evidence type="ECO:0000256" key="4">
    <source>
        <dbReference type="SAM" id="SignalP"/>
    </source>
</evidence>
<feature type="compositionally biased region" description="Low complexity" evidence="2">
    <location>
        <begin position="616"/>
        <end position="637"/>
    </location>
</feature>
<keyword evidence="1 4" id="KW-0732">Signal</keyword>
<evidence type="ECO:0000259" key="5">
    <source>
        <dbReference type="Pfam" id="PF07250"/>
    </source>
</evidence>
<dbReference type="InterPro" id="IPR037293">
    <property type="entry name" value="Gal_Oxidase_central_sf"/>
</dbReference>
<reference evidence="7 8" key="1">
    <citation type="submission" date="2016-03" db="EMBL/GenBank/DDBJ databases">
        <title>Comparative genomics of the ectomycorrhizal sister species Rhizopogon vinicolor and Rhizopogon vesiculosus (Basidiomycota: Boletales) reveals a divergence of the mating type B locus.</title>
        <authorList>
            <person name="Mujic A.B."/>
            <person name="Kuo A."/>
            <person name="Tritt A."/>
            <person name="Lipzen A."/>
            <person name="Chen C."/>
            <person name="Johnson J."/>
            <person name="Sharma A."/>
            <person name="Barry K."/>
            <person name="Grigoriev I.V."/>
            <person name="Spatafora J.W."/>
        </authorList>
    </citation>
    <scope>NUCLEOTIDE SEQUENCE [LARGE SCALE GENOMIC DNA]</scope>
    <source>
        <strain evidence="7 8">AM-OR11-056</strain>
    </source>
</reference>
<sequence>MFSLVAWLAFGLAASQLASAQQAGSFTQVGNTQVSAMMMFLGNEEKVYILDKTEGNAAQIDGHPAWGAVWDINTHSAQLMEVLTNTFCASGMHLPNGSYATFGGNGAIGPGGNIGSVVNSAGSGAYDATYQDYDGTKSIRILNPCTSSDNLASAQCQWFDNATVLAMQKQRWYSAAEALGDGTIALIGGFVNGGYINRNTPNTDPEYEGGAAEPTYEFYPSRGAATVMQFMITTSGLNSYAHTYLMPSGNMLIQANISTILWNPDTNTETALPNMPGSVARVYPASGAVAMLPLTPANNYTPTVLFCGGTDMPDEYWGNYSYPNYNTWTYPASTDCQRITPEPTDGSTPVYVQDDNMLEGRTMGQFIILPDGTLLVVNGGENGTAGYAQATGQTPSLGLMPYGESLAAGPVGTPAIYNPNMPAGSRWSNAGLGTTNIARLYHSSALLMPDASVMIAGSNPNIDVNLTTIYPTTYTAEIFYPPYFSASVRPTFSGAPQTLSYGGSYFDLTVPASAYTGSANAAAANTTVVLSRGGFTTHAMNMGQRHLQLDSTYAVNSDGSITLHVSQVPPNPNILTPGPALMFVVINGIPSNGTMIIIGNGQVGTQPTQDASVLPASSQNSNAQGSGSGNTTNSASGNSHTGTIIGAVIGAIAVIGILGALFGIFVARRRRAASRQHPAAAYAMRATRDGYGDGASRGGAMVDQARLSDSSAFVPLQQDNSSMAWNASAADLHGPYQDAYGRPSEGGDYDPYNPDGGVRHHSGEQRT</sequence>
<feature type="domain" description="Galactose oxidase-like Early set" evidence="6">
    <location>
        <begin position="489"/>
        <end position="597"/>
    </location>
</feature>
<feature type="region of interest" description="Disordered" evidence="2">
    <location>
        <begin position="735"/>
        <end position="767"/>
    </location>
</feature>
<feature type="transmembrane region" description="Helical" evidence="3">
    <location>
        <begin position="644"/>
        <end position="667"/>
    </location>
</feature>
<dbReference type="PANTHER" id="PTHR32208:SF21">
    <property type="entry name" value="LOW QUALITY PROTEIN: ALDEHYDE OXIDASE GLOX-LIKE"/>
    <property type="match status" value="1"/>
</dbReference>
<dbReference type="Gene3D" id="2.130.10.80">
    <property type="entry name" value="Galactose oxidase/kelch, beta-propeller"/>
    <property type="match status" value="1"/>
</dbReference>
<dbReference type="InterPro" id="IPR014756">
    <property type="entry name" value="Ig_E-set"/>
</dbReference>
<evidence type="ECO:0000256" key="1">
    <source>
        <dbReference type="ARBA" id="ARBA00022729"/>
    </source>
</evidence>
<dbReference type="InterPro" id="IPR015202">
    <property type="entry name" value="GO-like_E_set"/>
</dbReference>
<keyword evidence="3" id="KW-0812">Transmembrane</keyword>
<evidence type="ECO:0000259" key="6">
    <source>
        <dbReference type="Pfam" id="PF09118"/>
    </source>
</evidence>
<feature type="domain" description="Glyoxal oxidase N-terminal" evidence="5">
    <location>
        <begin position="209"/>
        <end position="483"/>
    </location>
</feature>
<dbReference type="InterPro" id="IPR009880">
    <property type="entry name" value="Glyoxal_oxidase_N"/>
</dbReference>
<protein>
    <recommendedName>
        <fullName evidence="9">Galactose oxidase-like Early set domain-containing protein</fullName>
    </recommendedName>
</protein>
<keyword evidence="3" id="KW-1133">Transmembrane helix</keyword>
<dbReference type="Pfam" id="PF07250">
    <property type="entry name" value="Glyoxal_oxid_N"/>
    <property type="match status" value="1"/>
</dbReference>
<feature type="region of interest" description="Disordered" evidence="2">
    <location>
        <begin position="607"/>
        <end position="637"/>
    </location>
</feature>
<evidence type="ECO:0000313" key="8">
    <source>
        <dbReference type="Proteomes" id="UP000183567"/>
    </source>
</evidence>
<dbReference type="AlphaFoldDB" id="A0A1J8QTQ8"/>
<feature type="chain" id="PRO_5012204968" description="Galactose oxidase-like Early set domain-containing protein" evidence="4">
    <location>
        <begin position="21"/>
        <end position="767"/>
    </location>
</feature>
<dbReference type="Gene3D" id="2.60.40.10">
    <property type="entry name" value="Immunoglobulins"/>
    <property type="match status" value="1"/>
</dbReference>
<dbReference type="SUPFAM" id="SSF50965">
    <property type="entry name" value="Galactose oxidase, central domain"/>
    <property type="match status" value="1"/>
</dbReference>
<feature type="compositionally biased region" description="Basic and acidic residues" evidence="2">
    <location>
        <begin position="757"/>
        <end position="767"/>
    </location>
</feature>